<evidence type="ECO:0000313" key="7">
    <source>
        <dbReference type="Proteomes" id="UP000261257"/>
    </source>
</evidence>
<evidence type="ECO:0000259" key="5">
    <source>
        <dbReference type="PROSITE" id="PS01124"/>
    </source>
</evidence>
<dbReference type="PRINTS" id="PR00032">
    <property type="entry name" value="HTHARAC"/>
</dbReference>
<keyword evidence="4" id="KW-0812">Transmembrane</keyword>
<dbReference type="InterPro" id="IPR018062">
    <property type="entry name" value="HTH_AraC-typ_CS"/>
</dbReference>
<keyword evidence="4" id="KW-1133">Transmembrane helix</keyword>
<keyword evidence="2" id="KW-0238">DNA-binding</keyword>
<proteinExistence type="predicted"/>
<sequence>MPVGMFTFIPPNDIIQAQNHREKLQFYSSETGGVSMKHQSFSSRKSAQKQFVLLLTLTLCLILILNLLLYNHRAQQLYTEQLKKDNYNTALQISREFDASMDLMRTACWNMVHNNREFIRIVETYDNSFEHKTALMSYLSSMLPVNEYFDSVYLYLPNYQTVLSTAMGAMPFDRFFDPVPINDMLSQDKRTSLRTLYSRSTPHVLGGQNISSIVMKVPSSDGYSQSCLVVNINFSRVVSEELVRKYCVSGSEQLSMFDSQGTCIWGEGTLPSSSESTVLLDQTVVTKLISENTGLLYLFETPAPSVLFAGLDIYYILFVATLFLAALAIILYAFLRLFRPLRRILSSIISSEPAQTGEFEALDNYIGRMKIENQTMRVHLKEALPIYRNHLLTEIITLPDWSLDEMLEKLRYQDIYLKLENYIVMTLKPAVNQYTEEEKWQVKLKTLSVLSQLFSESASGFYAETEKDAISIALHLPGDEEEETKIGAAAEFAENLCRGIRQQTNVQTNIGIGRFVTKIQLLYKSYADSVTALNFVTTFDSPVINIYQIQKNVGSAFEYPYEKERRFTHFVSLGLYEESLEALHAIFVELKQYRHLKKQEITFVFFQLLSSLYGVIYENKLDIGDFPISKMPAPYMDGIYDLDKIEAEITDMVCKIISSVERLSCTSDDPEIIAYINDHFTENLQMVDLTEHFNYNRFYISQIIKERTGYNFNDYVNRKKVELSKKLLSETDLSIKDIAEQTGFSYSYYFSKIFKKYEDMTPGEYREAEKKSGI</sequence>
<dbReference type="Gene3D" id="1.10.10.60">
    <property type="entry name" value="Homeodomain-like"/>
    <property type="match status" value="2"/>
</dbReference>
<name>A0A3E4U3I7_9FIRM</name>
<dbReference type="AlphaFoldDB" id="A0A3E4U3I7"/>
<dbReference type="GO" id="GO:0043565">
    <property type="term" value="F:sequence-specific DNA binding"/>
    <property type="evidence" value="ECO:0007669"/>
    <property type="project" value="InterPro"/>
</dbReference>
<keyword evidence="3" id="KW-0804">Transcription</keyword>
<organism evidence="6 7">
    <name type="scientific">Hungatella hathewayi</name>
    <dbReference type="NCBI Taxonomy" id="154046"/>
    <lineage>
        <taxon>Bacteria</taxon>
        <taxon>Bacillati</taxon>
        <taxon>Bacillota</taxon>
        <taxon>Clostridia</taxon>
        <taxon>Lachnospirales</taxon>
        <taxon>Lachnospiraceae</taxon>
        <taxon>Hungatella</taxon>
    </lineage>
</organism>
<dbReference type="InterPro" id="IPR009057">
    <property type="entry name" value="Homeodomain-like_sf"/>
</dbReference>
<keyword evidence="1" id="KW-0805">Transcription regulation</keyword>
<dbReference type="Proteomes" id="UP000261257">
    <property type="component" value="Unassembled WGS sequence"/>
</dbReference>
<dbReference type="PANTHER" id="PTHR43280">
    <property type="entry name" value="ARAC-FAMILY TRANSCRIPTIONAL REGULATOR"/>
    <property type="match status" value="1"/>
</dbReference>
<feature type="domain" description="HTH araC/xylS-type" evidence="5">
    <location>
        <begin position="670"/>
        <end position="768"/>
    </location>
</feature>
<dbReference type="PROSITE" id="PS01124">
    <property type="entry name" value="HTH_ARAC_FAMILY_2"/>
    <property type="match status" value="1"/>
</dbReference>
<protein>
    <submittedName>
        <fullName evidence="6">Helix-turn-helix domain-containing protein</fullName>
    </submittedName>
</protein>
<evidence type="ECO:0000313" key="6">
    <source>
        <dbReference type="EMBL" id="RGM00576.1"/>
    </source>
</evidence>
<feature type="transmembrane region" description="Helical" evidence="4">
    <location>
        <begin position="313"/>
        <end position="335"/>
    </location>
</feature>
<dbReference type="Pfam" id="PF12833">
    <property type="entry name" value="HTH_18"/>
    <property type="match status" value="1"/>
</dbReference>
<dbReference type="InterPro" id="IPR018060">
    <property type="entry name" value="HTH_AraC"/>
</dbReference>
<reference evidence="6 7" key="1">
    <citation type="submission" date="2018-08" db="EMBL/GenBank/DDBJ databases">
        <title>A genome reference for cultivated species of the human gut microbiota.</title>
        <authorList>
            <person name="Zou Y."/>
            <person name="Xue W."/>
            <person name="Luo G."/>
        </authorList>
    </citation>
    <scope>NUCLEOTIDE SEQUENCE [LARGE SCALE GENOMIC DNA]</scope>
    <source>
        <strain evidence="6 7">TF05-11AC</strain>
    </source>
</reference>
<gene>
    <name evidence="6" type="ORF">DXC39_20740</name>
</gene>
<dbReference type="PROSITE" id="PS00041">
    <property type="entry name" value="HTH_ARAC_FAMILY_1"/>
    <property type="match status" value="1"/>
</dbReference>
<comment type="caution">
    <text evidence="6">The sequence shown here is derived from an EMBL/GenBank/DDBJ whole genome shotgun (WGS) entry which is preliminary data.</text>
</comment>
<feature type="transmembrane region" description="Helical" evidence="4">
    <location>
        <begin position="51"/>
        <end position="70"/>
    </location>
</feature>
<evidence type="ECO:0000256" key="4">
    <source>
        <dbReference type="SAM" id="Phobius"/>
    </source>
</evidence>
<dbReference type="EMBL" id="QSSQ01000025">
    <property type="protein sequence ID" value="RGM00576.1"/>
    <property type="molecule type" value="Genomic_DNA"/>
</dbReference>
<dbReference type="SMART" id="SM00342">
    <property type="entry name" value="HTH_ARAC"/>
    <property type="match status" value="1"/>
</dbReference>
<dbReference type="InterPro" id="IPR020449">
    <property type="entry name" value="Tscrpt_reg_AraC-type_HTH"/>
</dbReference>
<keyword evidence="4" id="KW-0472">Membrane</keyword>
<dbReference type="SUPFAM" id="SSF46689">
    <property type="entry name" value="Homeodomain-like"/>
    <property type="match status" value="1"/>
</dbReference>
<accession>A0A3E4U3I7</accession>
<dbReference type="PANTHER" id="PTHR43280:SF28">
    <property type="entry name" value="HTH-TYPE TRANSCRIPTIONAL ACTIVATOR RHAS"/>
    <property type="match status" value="1"/>
</dbReference>
<dbReference type="GO" id="GO:0003700">
    <property type="term" value="F:DNA-binding transcription factor activity"/>
    <property type="evidence" value="ECO:0007669"/>
    <property type="project" value="InterPro"/>
</dbReference>
<evidence type="ECO:0000256" key="1">
    <source>
        <dbReference type="ARBA" id="ARBA00023015"/>
    </source>
</evidence>
<evidence type="ECO:0000256" key="3">
    <source>
        <dbReference type="ARBA" id="ARBA00023163"/>
    </source>
</evidence>
<evidence type="ECO:0000256" key="2">
    <source>
        <dbReference type="ARBA" id="ARBA00023125"/>
    </source>
</evidence>